<proteinExistence type="predicted"/>
<protein>
    <recommendedName>
        <fullName evidence="3">SpoVG family protein</fullName>
    </recommendedName>
</protein>
<dbReference type="Proteomes" id="UP000179183">
    <property type="component" value="Unassembled WGS sequence"/>
</dbReference>
<evidence type="ECO:0000313" key="1">
    <source>
        <dbReference type="EMBL" id="OGZ67114.1"/>
    </source>
</evidence>
<evidence type="ECO:0000313" key="2">
    <source>
        <dbReference type="Proteomes" id="UP000179183"/>
    </source>
</evidence>
<dbReference type="InterPro" id="IPR036751">
    <property type="entry name" value="SpoVG_sf"/>
</dbReference>
<accession>A0A1G2HX49</accession>
<dbReference type="InterPro" id="IPR007170">
    <property type="entry name" value="SpoVG"/>
</dbReference>
<organism evidence="1 2">
    <name type="scientific">Candidatus Staskawiczbacteria bacterium RIFCSPHIGHO2_02_FULL_33_16</name>
    <dbReference type="NCBI Taxonomy" id="1802204"/>
    <lineage>
        <taxon>Bacteria</taxon>
        <taxon>Candidatus Staskawicziibacteriota</taxon>
    </lineage>
</organism>
<dbReference type="EMBL" id="MHOQ01000011">
    <property type="protein sequence ID" value="OGZ67114.1"/>
    <property type="molecule type" value="Genomic_DNA"/>
</dbReference>
<dbReference type="Pfam" id="PF04026">
    <property type="entry name" value="SpoVG"/>
    <property type="match status" value="1"/>
</dbReference>
<gene>
    <name evidence="1" type="ORF">A3D34_02450</name>
</gene>
<name>A0A1G2HX49_9BACT</name>
<dbReference type="SUPFAM" id="SSF160537">
    <property type="entry name" value="SpoVG-like"/>
    <property type="match status" value="1"/>
</dbReference>
<dbReference type="Gene3D" id="3.30.1120.40">
    <property type="entry name" value="Stage V sporulation protein G"/>
    <property type="match status" value="1"/>
</dbReference>
<comment type="caution">
    <text evidence="1">The sequence shown here is derived from an EMBL/GenBank/DDBJ whole genome shotgun (WGS) entry which is preliminary data.</text>
</comment>
<reference evidence="1 2" key="1">
    <citation type="journal article" date="2016" name="Nat. Commun.">
        <title>Thousands of microbial genomes shed light on interconnected biogeochemical processes in an aquifer system.</title>
        <authorList>
            <person name="Anantharaman K."/>
            <person name="Brown C.T."/>
            <person name="Hug L.A."/>
            <person name="Sharon I."/>
            <person name="Castelle C.J."/>
            <person name="Probst A.J."/>
            <person name="Thomas B.C."/>
            <person name="Singh A."/>
            <person name="Wilkins M.J."/>
            <person name="Karaoz U."/>
            <person name="Brodie E.L."/>
            <person name="Williams K.H."/>
            <person name="Hubbard S.S."/>
            <person name="Banfield J.F."/>
        </authorList>
    </citation>
    <scope>NUCLEOTIDE SEQUENCE [LARGE SCALE GENOMIC DNA]</scope>
</reference>
<evidence type="ECO:0008006" key="3">
    <source>
        <dbReference type="Google" id="ProtNLM"/>
    </source>
</evidence>
<sequence length="98" mass="11057">MNQEIQVSEIQIVPVKPQDGLIAFASFVLDEKYYLGSVAVYTRLNGEGFRLAYPTKKLGDKSINIFYPINSETGQIIEKAISEKVKGLFNENYHGKIE</sequence>
<dbReference type="AlphaFoldDB" id="A0A1G2HX49"/>
<dbReference type="GO" id="GO:0030435">
    <property type="term" value="P:sporulation resulting in formation of a cellular spore"/>
    <property type="evidence" value="ECO:0007669"/>
    <property type="project" value="InterPro"/>
</dbReference>